<dbReference type="Proteomes" id="UP001642409">
    <property type="component" value="Unassembled WGS sequence"/>
</dbReference>
<evidence type="ECO:0000313" key="2">
    <source>
        <dbReference type="EMBL" id="CAL6073290.1"/>
    </source>
</evidence>
<protein>
    <submittedName>
        <fullName evidence="2">Hypothetical_protein</fullName>
    </submittedName>
</protein>
<dbReference type="EMBL" id="CATOUU010000169">
    <property type="protein sequence ID" value="CAI9918910.1"/>
    <property type="molecule type" value="Genomic_DNA"/>
</dbReference>
<dbReference type="AlphaFoldDB" id="A0AA86TIZ0"/>
<sequence>MRKSMKRDCGERIKNIQHLPEQIRALLEQSNNLISLSKNSFTADTLVLRFIPALRQLQRQFPWSIMLSFLLEYHYLMNSVVRLFMLERITPMQDHSSKSNPRIYYMFWKLLSQCLCLNSR</sequence>
<name>A0AA86TIZ0_9EUKA</name>
<comment type="caution">
    <text evidence="1">The sequence shown here is derived from an EMBL/GenBank/DDBJ whole genome shotgun (WGS) entry which is preliminary data.</text>
</comment>
<accession>A0AA86TIZ0</accession>
<proteinExistence type="predicted"/>
<evidence type="ECO:0000313" key="1">
    <source>
        <dbReference type="EMBL" id="CAI9918910.1"/>
    </source>
</evidence>
<reference evidence="2 3" key="2">
    <citation type="submission" date="2024-07" db="EMBL/GenBank/DDBJ databases">
        <authorList>
            <person name="Akdeniz Z."/>
        </authorList>
    </citation>
    <scope>NUCLEOTIDE SEQUENCE [LARGE SCALE GENOMIC DNA]</scope>
</reference>
<dbReference type="EMBL" id="CAXDID020000300">
    <property type="protein sequence ID" value="CAL6073290.1"/>
    <property type="molecule type" value="Genomic_DNA"/>
</dbReference>
<evidence type="ECO:0000313" key="3">
    <source>
        <dbReference type="Proteomes" id="UP001642409"/>
    </source>
</evidence>
<organism evidence="1">
    <name type="scientific">Hexamita inflata</name>
    <dbReference type="NCBI Taxonomy" id="28002"/>
    <lineage>
        <taxon>Eukaryota</taxon>
        <taxon>Metamonada</taxon>
        <taxon>Diplomonadida</taxon>
        <taxon>Hexamitidae</taxon>
        <taxon>Hexamitinae</taxon>
        <taxon>Hexamita</taxon>
    </lineage>
</organism>
<gene>
    <name evidence="2" type="ORF">HINF_LOCUS56032</name>
    <name evidence="1" type="ORF">HINF_LOCUS6555</name>
</gene>
<reference evidence="1" key="1">
    <citation type="submission" date="2023-06" db="EMBL/GenBank/DDBJ databases">
        <authorList>
            <person name="Kurt Z."/>
        </authorList>
    </citation>
    <scope>NUCLEOTIDE SEQUENCE</scope>
</reference>
<keyword evidence="3" id="KW-1185">Reference proteome</keyword>